<organism evidence="1 2">
    <name type="scientific">Nocardioides cavernae</name>
    <dbReference type="NCBI Taxonomy" id="1921566"/>
    <lineage>
        <taxon>Bacteria</taxon>
        <taxon>Bacillati</taxon>
        <taxon>Actinomycetota</taxon>
        <taxon>Actinomycetes</taxon>
        <taxon>Propionibacteriales</taxon>
        <taxon>Nocardioidaceae</taxon>
        <taxon>Nocardioides</taxon>
    </lineage>
</organism>
<reference evidence="1 2" key="1">
    <citation type="submission" date="2020-09" db="EMBL/GenBank/DDBJ databases">
        <title>novel species in genus Nocardioides.</title>
        <authorList>
            <person name="Zhang G."/>
        </authorList>
    </citation>
    <scope>NUCLEOTIDE SEQUENCE [LARGE SCALE GENOMIC DNA]</scope>
    <source>
        <strain evidence="1 2">KCTC 39551</strain>
    </source>
</reference>
<dbReference type="Pfam" id="PF04199">
    <property type="entry name" value="Cyclase"/>
    <property type="match status" value="1"/>
</dbReference>
<name>A0ABR8N7W7_9ACTN</name>
<dbReference type="RefSeq" id="WP_191194029.1">
    <property type="nucleotide sequence ID" value="NZ_JACXYZ010000001.1"/>
</dbReference>
<comment type="caution">
    <text evidence="1">The sequence shown here is derived from an EMBL/GenBank/DDBJ whole genome shotgun (WGS) entry which is preliminary data.</text>
</comment>
<proteinExistence type="predicted"/>
<dbReference type="Gene3D" id="3.50.30.50">
    <property type="entry name" value="Putative cyclase"/>
    <property type="match status" value="1"/>
</dbReference>
<protein>
    <submittedName>
        <fullName evidence="1">Cyclase family protein</fullName>
    </submittedName>
</protein>
<dbReference type="PANTHER" id="PTHR34861">
    <property type="match status" value="1"/>
</dbReference>
<dbReference type="EMBL" id="JACXYZ010000001">
    <property type="protein sequence ID" value="MBD3924242.1"/>
    <property type="molecule type" value="Genomic_DNA"/>
</dbReference>
<dbReference type="Proteomes" id="UP000618818">
    <property type="component" value="Unassembled WGS sequence"/>
</dbReference>
<evidence type="ECO:0000313" key="1">
    <source>
        <dbReference type="EMBL" id="MBD3924242.1"/>
    </source>
</evidence>
<dbReference type="PANTHER" id="PTHR34861:SF10">
    <property type="entry name" value="CYCLASE"/>
    <property type="match status" value="1"/>
</dbReference>
<dbReference type="InterPro" id="IPR037175">
    <property type="entry name" value="KFase_sf"/>
</dbReference>
<accession>A0ABR8N7W7</accession>
<dbReference type="SUPFAM" id="SSF102198">
    <property type="entry name" value="Putative cyclase"/>
    <property type="match status" value="1"/>
</dbReference>
<sequence>MSNFQLTYDALDVRDGLQVSRSPWGENDVLGRLNWMTDSTRAAALAEADGSSVFDLGVTYEVGMPCWVEAGDPKFDIYMTHTPRGTAIDRLSGADPGVHDRYPYAGAAISMYSHAGTHLCSLTHFGHNGMFWNGVNEFDHLASRSWTLGGVTPPIAVRAVLLDVAAARGVEELAASHEITVEDLTLTIDAQQTTPRSGDIVLIRTGRMRQWPDPAAFLPSPPGLGMAAARYLCEEVGAMCVGVDCGGEVLPPSEPGTFLPVHCYMFATAGTPMFENLYLEELSAAGVHDLVFTAAPLKIAGTTGMPVRPIAYPRRTGS</sequence>
<evidence type="ECO:0000313" key="2">
    <source>
        <dbReference type="Proteomes" id="UP000618818"/>
    </source>
</evidence>
<keyword evidence="2" id="KW-1185">Reference proteome</keyword>
<dbReference type="InterPro" id="IPR007325">
    <property type="entry name" value="KFase/CYL"/>
</dbReference>
<gene>
    <name evidence="1" type="ORF">IEZ26_06385</name>
</gene>